<keyword evidence="3" id="KW-1185">Reference proteome</keyword>
<evidence type="ECO:0000256" key="1">
    <source>
        <dbReference type="SAM" id="SignalP"/>
    </source>
</evidence>
<keyword evidence="1" id="KW-0732">Signal</keyword>
<comment type="caution">
    <text evidence="2">The sequence shown here is derived from an EMBL/GenBank/DDBJ whole genome shotgun (WGS) entry which is preliminary data.</text>
</comment>
<feature type="chain" id="PRO_5042108920" evidence="1">
    <location>
        <begin position="20"/>
        <end position="92"/>
    </location>
</feature>
<proteinExistence type="predicted"/>
<sequence>MGVLVCVILVLCSAVGVCGLYTAPHHHAIETRQVKVKFGLDKDRILKGRTITPSFLECGGKCETRLPDGRCMEIIGCNEELLFELIRIAILG</sequence>
<organism evidence="2 3">
    <name type="scientific">Petrolisthes manimaculis</name>
    <dbReference type="NCBI Taxonomy" id="1843537"/>
    <lineage>
        <taxon>Eukaryota</taxon>
        <taxon>Metazoa</taxon>
        <taxon>Ecdysozoa</taxon>
        <taxon>Arthropoda</taxon>
        <taxon>Crustacea</taxon>
        <taxon>Multicrustacea</taxon>
        <taxon>Malacostraca</taxon>
        <taxon>Eumalacostraca</taxon>
        <taxon>Eucarida</taxon>
        <taxon>Decapoda</taxon>
        <taxon>Pleocyemata</taxon>
        <taxon>Anomura</taxon>
        <taxon>Galatheoidea</taxon>
        <taxon>Porcellanidae</taxon>
        <taxon>Petrolisthes</taxon>
    </lineage>
</organism>
<evidence type="ECO:0000313" key="2">
    <source>
        <dbReference type="EMBL" id="KAK4313628.1"/>
    </source>
</evidence>
<dbReference type="EMBL" id="JAWZYT010001281">
    <property type="protein sequence ID" value="KAK4313628.1"/>
    <property type="molecule type" value="Genomic_DNA"/>
</dbReference>
<reference evidence="2" key="1">
    <citation type="submission" date="2023-11" db="EMBL/GenBank/DDBJ databases">
        <title>Genome assemblies of two species of porcelain crab, Petrolisthes cinctipes and Petrolisthes manimaculis (Anomura: Porcellanidae).</title>
        <authorList>
            <person name="Angst P."/>
        </authorList>
    </citation>
    <scope>NUCLEOTIDE SEQUENCE</scope>
    <source>
        <strain evidence="2">PB745_02</strain>
        <tissue evidence="2">Gill</tissue>
    </source>
</reference>
<protein>
    <submittedName>
        <fullName evidence="2">Uncharacterized protein</fullName>
    </submittedName>
</protein>
<name>A0AAE1PT14_9EUCA</name>
<accession>A0AAE1PT14</accession>
<feature type="signal peptide" evidence="1">
    <location>
        <begin position="1"/>
        <end position="19"/>
    </location>
</feature>
<evidence type="ECO:0000313" key="3">
    <source>
        <dbReference type="Proteomes" id="UP001292094"/>
    </source>
</evidence>
<dbReference type="Proteomes" id="UP001292094">
    <property type="component" value="Unassembled WGS sequence"/>
</dbReference>
<gene>
    <name evidence="2" type="ORF">Pmani_015032</name>
</gene>
<dbReference type="AlphaFoldDB" id="A0AAE1PT14"/>